<dbReference type="PRINTS" id="PR00377">
    <property type="entry name" value="IMPHPHTASES"/>
</dbReference>
<evidence type="ECO:0000256" key="5">
    <source>
        <dbReference type="ARBA" id="ARBA00022723"/>
    </source>
</evidence>
<keyword evidence="5 11" id="KW-0479">Metal-binding</keyword>
<comment type="pathway">
    <text evidence="2">Amino-acid biosynthesis; L-histidine biosynthesis; L-histidine from 5-phospho-alpha-D-ribose 1-diphosphate: step 8/9.</text>
</comment>
<dbReference type="GO" id="GO:0004401">
    <property type="term" value="F:histidinol-phosphatase activity"/>
    <property type="evidence" value="ECO:0007669"/>
    <property type="project" value="UniProtKB-EC"/>
</dbReference>
<comment type="cofactor">
    <cofactor evidence="1 11">
        <name>Mg(2+)</name>
        <dbReference type="ChEBI" id="CHEBI:18420"/>
    </cofactor>
</comment>
<dbReference type="PANTHER" id="PTHR20854">
    <property type="entry name" value="INOSITOL MONOPHOSPHATASE"/>
    <property type="match status" value="1"/>
</dbReference>
<comment type="function">
    <text evidence="10">Catalyzes the dephosphorylation of histidinol-phosphate to histidinol, the direct precursor of histidine.</text>
</comment>
<dbReference type="GO" id="GO:0006020">
    <property type="term" value="P:inositol metabolic process"/>
    <property type="evidence" value="ECO:0007669"/>
    <property type="project" value="TreeGrafter"/>
</dbReference>
<evidence type="ECO:0000256" key="3">
    <source>
        <dbReference type="ARBA" id="ARBA00013085"/>
    </source>
</evidence>
<reference evidence="12 13" key="1">
    <citation type="submission" date="2017-07" db="EMBL/GenBank/DDBJ databases">
        <title>Draft whole genome sequences of clinical Proprionibacteriaceae strains.</title>
        <authorList>
            <person name="Bernier A.-M."/>
            <person name="Bernard K."/>
            <person name="Domingo M.-C."/>
        </authorList>
    </citation>
    <scope>NUCLEOTIDE SEQUENCE [LARGE SCALE GENOMIC DNA]</scope>
    <source>
        <strain evidence="12 13">NML 160184</strain>
    </source>
</reference>
<evidence type="ECO:0000256" key="4">
    <source>
        <dbReference type="ARBA" id="ARBA00021697"/>
    </source>
</evidence>
<dbReference type="FunFam" id="3.30.540.10:FF:000003">
    <property type="entry name" value="Inositol-1-monophosphatase"/>
    <property type="match status" value="1"/>
</dbReference>
<evidence type="ECO:0000256" key="9">
    <source>
        <dbReference type="ARBA" id="ARBA00049158"/>
    </source>
</evidence>
<dbReference type="GO" id="GO:0008934">
    <property type="term" value="F:inositol monophosphate 1-phosphatase activity"/>
    <property type="evidence" value="ECO:0007669"/>
    <property type="project" value="TreeGrafter"/>
</dbReference>
<comment type="catalytic activity">
    <reaction evidence="9">
        <text>L-histidinol phosphate + H2O = L-histidinol + phosphate</text>
        <dbReference type="Rhea" id="RHEA:14465"/>
        <dbReference type="ChEBI" id="CHEBI:15377"/>
        <dbReference type="ChEBI" id="CHEBI:43474"/>
        <dbReference type="ChEBI" id="CHEBI:57699"/>
        <dbReference type="ChEBI" id="CHEBI:57980"/>
        <dbReference type="EC" id="3.1.3.15"/>
    </reaction>
</comment>
<feature type="binding site" evidence="11">
    <location>
        <position position="87"/>
    </location>
    <ligand>
        <name>Mg(2+)</name>
        <dbReference type="ChEBI" id="CHEBI:18420"/>
        <label>1</label>
        <note>catalytic</note>
    </ligand>
</feature>
<evidence type="ECO:0000256" key="6">
    <source>
        <dbReference type="ARBA" id="ARBA00022801"/>
    </source>
</evidence>
<feature type="binding site" evidence="11">
    <location>
        <position position="70"/>
    </location>
    <ligand>
        <name>Mg(2+)</name>
        <dbReference type="ChEBI" id="CHEBI:18420"/>
        <label>1</label>
        <note>catalytic</note>
    </ligand>
</feature>
<dbReference type="GO" id="GO:0007165">
    <property type="term" value="P:signal transduction"/>
    <property type="evidence" value="ECO:0007669"/>
    <property type="project" value="TreeGrafter"/>
</dbReference>
<dbReference type="Proteomes" id="UP000216533">
    <property type="component" value="Unassembled WGS sequence"/>
</dbReference>
<sequence length="273" mass="29061">MADSYTDDLRLAHSLADNADSITMSRFRAADLQVRSKPDMTHVTEADTAAEESIRATLSRARPRDAVHGEEMADTGWGPRRWVIDPIDGTANYVRGVPVWATLIALMEGPEVVAGVVSAPALGRRWWASKGSGSYAGKSLHQAKPIHVSDVGEVSDASLSYSEVGEWIDSGSGQGFVDLLRDCWRTRAYGDFWSYVLLAEGTVDIAAEPDLALHDMAACAIVVTEAGGRFTNLAGEDGPVGPGALATNGKLHDELLKRLGSPAAEQGGEPTES</sequence>
<evidence type="ECO:0000256" key="7">
    <source>
        <dbReference type="ARBA" id="ARBA00022842"/>
    </source>
</evidence>
<feature type="binding site" evidence="11">
    <location>
        <position position="88"/>
    </location>
    <ligand>
        <name>Mg(2+)</name>
        <dbReference type="ChEBI" id="CHEBI:18420"/>
        <label>1</label>
        <note>catalytic</note>
    </ligand>
</feature>
<dbReference type="Pfam" id="PF00459">
    <property type="entry name" value="Inositol_P"/>
    <property type="match status" value="1"/>
</dbReference>
<proteinExistence type="predicted"/>
<comment type="caution">
    <text evidence="12">The sequence shown here is derived from an EMBL/GenBank/DDBJ whole genome shotgun (WGS) entry which is preliminary data.</text>
</comment>
<dbReference type="GO" id="GO:0046872">
    <property type="term" value="F:metal ion binding"/>
    <property type="evidence" value="ECO:0007669"/>
    <property type="project" value="UniProtKB-KW"/>
</dbReference>
<keyword evidence="7 11" id="KW-0460">Magnesium</keyword>
<evidence type="ECO:0000313" key="12">
    <source>
        <dbReference type="EMBL" id="OYN86628.1"/>
    </source>
</evidence>
<evidence type="ECO:0000313" key="13">
    <source>
        <dbReference type="Proteomes" id="UP000216533"/>
    </source>
</evidence>
<dbReference type="Gene3D" id="3.40.190.80">
    <property type="match status" value="1"/>
</dbReference>
<evidence type="ECO:0000256" key="11">
    <source>
        <dbReference type="PIRSR" id="PIRSR600760-2"/>
    </source>
</evidence>
<dbReference type="Gene3D" id="3.30.540.10">
    <property type="entry name" value="Fructose-1,6-Bisphosphatase, subunit A, domain 1"/>
    <property type="match status" value="1"/>
</dbReference>
<feature type="binding site" evidence="11">
    <location>
        <position position="85"/>
    </location>
    <ligand>
        <name>Mg(2+)</name>
        <dbReference type="ChEBI" id="CHEBI:18420"/>
        <label>1</label>
        <note>catalytic</note>
    </ligand>
</feature>
<keyword evidence="6" id="KW-0378">Hydrolase</keyword>
<evidence type="ECO:0000256" key="8">
    <source>
        <dbReference type="ARBA" id="ARBA00033209"/>
    </source>
</evidence>
<dbReference type="RefSeq" id="WP_094451195.1">
    <property type="nucleotide sequence ID" value="NZ_NMVI01000018.1"/>
</dbReference>
<dbReference type="SUPFAM" id="SSF56655">
    <property type="entry name" value="Carbohydrate phosphatase"/>
    <property type="match status" value="1"/>
</dbReference>
<gene>
    <name evidence="12" type="ORF">CGZ92_09895</name>
</gene>
<dbReference type="PROSITE" id="PS00629">
    <property type="entry name" value="IMP_1"/>
    <property type="match status" value="1"/>
</dbReference>
<evidence type="ECO:0000256" key="1">
    <source>
        <dbReference type="ARBA" id="ARBA00001946"/>
    </source>
</evidence>
<evidence type="ECO:0000256" key="10">
    <source>
        <dbReference type="ARBA" id="ARBA00053547"/>
    </source>
</evidence>
<name>A0A255E4Y1_9ACTN</name>
<evidence type="ECO:0000256" key="2">
    <source>
        <dbReference type="ARBA" id="ARBA00004970"/>
    </source>
</evidence>
<accession>A0A255E4Y1</accession>
<protein>
    <recommendedName>
        <fullName evidence="4">Histidinol-phosphatase</fullName>
        <ecNumber evidence="3">3.1.3.15</ecNumber>
    </recommendedName>
    <alternativeName>
        <fullName evidence="8">Histidinol-phosphate phosphatase</fullName>
    </alternativeName>
</protein>
<dbReference type="InterPro" id="IPR020583">
    <property type="entry name" value="Inositol_monoP_metal-BS"/>
</dbReference>
<dbReference type="EC" id="3.1.3.15" evidence="3"/>
<feature type="binding site" evidence="11">
    <location>
        <position position="215"/>
    </location>
    <ligand>
        <name>Mg(2+)</name>
        <dbReference type="ChEBI" id="CHEBI:18420"/>
        <label>1</label>
        <note>catalytic</note>
    </ligand>
</feature>
<dbReference type="InterPro" id="IPR000760">
    <property type="entry name" value="Inositol_monophosphatase-like"/>
</dbReference>
<organism evidence="12 13">
    <name type="scientific">Parenemella sanctibonifatiensis</name>
    <dbReference type="NCBI Taxonomy" id="2016505"/>
    <lineage>
        <taxon>Bacteria</taxon>
        <taxon>Bacillati</taxon>
        <taxon>Actinomycetota</taxon>
        <taxon>Actinomycetes</taxon>
        <taxon>Propionibacteriales</taxon>
        <taxon>Propionibacteriaceae</taxon>
        <taxon>Parenemella</taxon>
    </lineage>
</organism>
<dbReference type="AlphaFoldDB" id="A0A255E4Y1"/>
<dbReference type="EMBL" id="NMVI01000018">
    <property type="protein sequence ID" value="OYN86628.1"/>
    <property type="molecule type" value="Genomic_DNA"/>
</dbReference>
<dbReference type="PANTHER" id="PTHR20854:SF4">
    <property type="entry name" value="INOSITOL-1-MONOPHOSPHATASE-RELATED"/>
    <property type="match status" value="1"/>
</dbReference>